<reference evidence="4" key="1">
    <citation type="submission" date="2012-12" db="EMBL/GenBank/DDBJ databases">
        <authorList>
            <person name="Hellsten U."/>
            <person name="Grimwood J."/>
            <person name="Chapman J.A."/>
            <person name="Shapiro H."/>
            <person name="Aerts A."/>
            <person name="Otillar R.P."/>
            <person name="Terry A.Y."/>
            <person name="Boore J.L."/>
            <person name="Simakov O."/>
            <person name="Marletaz F."/>
            <person name="Cho S.-J."/>
            <person name="Edsinger-Gonzales E."/>
            <person name="Havlak P."/>
            <person name="Kuo D.-H."/>
            <person name="Larsson T."/>
            <person name="Lv J."/>
            <person name="Arendt D."/>
            <person name="Savage R."/>
            <person name="Osoegawa K."/>
            <person name="de Jong P."/>
            <person name="Lindberg D.R."/>
            <person name="Seaver E.C."/>
            <person name="Weisblat D.A."/>
            <person name="Putnam N.H."/>
            <person name="Grigoriev I.V."/>
            <person name="Rokhsar D.S."/>
        </authorList>
    </citation>
    <scope>NUCLEOTIDE SEQUENCE</scope>
    <source>
        <strain evidence="4">I ESC-2004</strain>
    </source>
</reference>
<name>R7UI81_CAPTE</name>
<dbReference type="AlphaFoldDB" id="R7UI81"/>
<reference evidence="3" key="3">
    <citation type="submission" date="2015-06" db="UniProtKB">
        <authorList>
            <consortium name="EnsemblMetazoa"/>
        </authorList>
    </citation>
    <scope>IDENTIFICATION</scope>
</reference>
<dbReference type="Proteomes" id="UP000014760">
    <property type="component" value="Unassembled WGS sequence"/>
</dbReference>
<gene>
    <name evidence="2" type="ORF">CAPTEDRAFT_200476</name>
</gene>
<dbReference type="EMBL" id="KB300813">
    <property type="protein sequence ID" value="ELU06269.1"/>
    <property type="molecule type" value="Genomic_DNA"/>
</dbReference>
<evidence type="ECO:0000313" key="4">
    <source>
        <dbReference type="Proteomes" id="UP000014760"/>
    </source>
</evidence>
<dbReference type="EnsemblMetazoa" id="CapteT200476">
    <property type="protein sequence ID" value="CapteP200476"/>
    <property type="gene ID" value="CapteG200476"/>
</dbReference>
<proteinExistence type="predicted"/>
<accession>R7UI81</accession>
<organism evidence="2">
    <name type="scientific">Capitella teleta</name>
    <name type="common">Polychaete worm</name>
    <dbReference type="NCBI Taxonomy" id="283909"/>
    <lineage>
        <taxon>Eukaryota</taxon>
        <taxon>Metazoa</taxon>
        <taxon>Spiralia</taxon>
        <taxon>Lophotrochozoa</taxon>
        <taxon>Annelida</taxon>
        <taxon>Polychaeta</taxon>
        <taxon>Sedentaria</taxon>
        <taxon>Scolecida</taxon>
        <taxon>Capitellidae</taxon>
        <taxon>Capitella</taxon>
    </lineage>
</organism>
<reference evidence="2 4" key="2">
    <citation type="journal article" date="2013" name="Nature">
        <title>Insights into bilaterian evolution from three spiralian genomes.</title>
        <authorList>
            <person name="Simakov O."/>
            <person name="Marletaz F."/>
            <person name="Cho S.J."/>
            <person name="Edsinger-Gonzales E."/>
            <person name="Havlak P."/>
            <person name="Hellsten U."/>
            <person name="Kuo D.H."/>
            <person name="Larsson T."/>
            <person name="Lv J."/>
            <person name="Arendt D."/>
            <person name="Savage R."/>
            <person name="Osoegawa K."/>
            <person name="de Jong P."/>
            <person name="Grimwood J."/>
            <person name="Chapman J.A."/>
            <person name="Shapiro H."/>
            <person name="Aerts A."/>
            <person name="Otillar R.P."/>
            <person name="Terry A.Y."/>
            <person name="Boore J.L."/>
            <person name="Grigoriev I.V."/>
            <person name="Lindberg D.R."/>
            <person name="Seaver E.C."/>
            <person name="Weisblat D.A."/>
            <person name="Putnam N.H."/>
            <person name="Rokhsar D.S."/>
        </authorList>
    </citation>
    <scope>NUCLEOTIDE SEQUENCE</scope>
    <source>
        <strain evidence="2 4">I ESC-2004</strain>
    </source>
</reference>
<evidence type="ECO:0000313" key="3">
    <source>
        <dbReference type="EnsemblMetazoa" id="CapteP200476"/>
    </source>
</evidence>
<dbReference type="EMBL" id="AMQN01007502">
    <property type="status" value="NOT_ANNOTATED_CDS"/>
    <property type="molecule type" value="Genomic_DNA"/>
</dbReference>
<keyword evidence="1" id="KW-0732">Signal</keyword>
<protein>
    <submittedName>
        <fullName evidence="2 3">Uncharacterized protein</fullName>
    </submittedName>
</protein>
<sequence length="140" mass="15816">MKGIIILLALSTTAYAGRDSPDSDLPSWEAGTVQTLTPPYLAIDKGIPGSQSPMAFISLREKSGNWSFIYDFEGSSGCKKHSVRLCIKKRIYLEDYKNFGIRYADRPRMIQLHEQVRSITHIGLLNTVEPATWNYNLTYV</sequence>
<evidence type="ECO:0000313" key="2">
    <source>
        <dbReference type="EMBL" id="ELU06269.1"/>
    </source>
</evidence>
<keyword evidence="4" id="KW-1185">Reference proteome</keyword>
<feature type="chain" id="PRO_5008788051" evidence="1">
    <location>
        <begin position="17"/>
        <end position="140"/>
    </location>
</feature>
<evidence type="ECO:0000256" key="1">
    <source>
        <dbReference type="SAM" id="SignalP"/>
    </source>
</evidence>
<feature type="signal peptide" evidence="1">
    <location>
        <begin position="1"/>
        <end position="16"/>
    </location>
</feature>
<dbReference type="HOGENOM" id="CLU_1836986_0_0_1"/>